<sequence>MSLKEVVVKKGVLTLAQLANYDDVITDALIDHVYFWTSIRKNKARFFPSRGIGEEDIANILRDCIVVEKNVNKAVDQLLKVRGIKAFFDRLKAPHERDHFVKHLKKYVQIYLPDCPFEVTTTNRYTISTYEAAVTARRSLKKDEEIKYLTGIQVPLTKEEEKTLDLTRRDFSIVMSSRKKAPSLFLGPARFANHDCSANATLSTRGMQGMQVVATRPIDVGEEITVTYGEDYFGDDNYECLCATCERLWRNGWAPADRVLRESVHASVAAATEEVEMAQPYSFRNKRKFVDESAQVSRSATPDVLGKRRRLAVGGAPAGSPPATPRGRRTLRVPEMKKKRSGSNLGTEVVAENVGDPITSTEKEPWTPKALKTSASIPSTPKSSKSSSAREELKQAYARALARRLGQTQKDIAQPDIPEQTTDADEIRDISITKSSLRSSSRAETSSPSTKTRRVDTPDIPITPAALRKLDRVAAEKADTTEAVQERDISITRSSLRNSSQAMISNVPSPDSDASTPVSSTESSMGSSHNSQATEATSIGDLPLPDPGIEVKSEQVETSTKSIEENREEPLPTPNRLQLSLKPSISSLSELSDLSETCDIDHDTLEAVRHPVLSASSLKRGRGRPPNSQRTQPRSHLASATRASDSPIPTTEPHPPPSPTGSTASQTDNGPHRTPGDYSQTALLLSTPFSRWVTCQTCASPFLQHDAYLTRAGCPRCERHSMLYGYAWPKTEKEGRWDREERVRDHREVHRFVDPKEERGIRKGRRWKLEDSREVEEEEEEEEEGVEVEGKVEGKRGSLRRKTRA</sequence>
<name>A0A6G1FSU8_9PEZI</name>
<dbReference type="OrthoDB" id="6627536at2759"/>
<dbReference type="GO" id="GO:0032259">
    <property type="term" value="P:methylation"/>
    <property type="evidence" value="ECO:0007669"/>
    <property type="project" value="UniProtKB-KW"/>
</dbReference>
<comment type="catalytic activity">
    <reaction evidence="14">
        <text>L-lysyl(20)-[histone H4] + 3 S-adenosyl-L-methionine = N(6),N(6),N(6)-trimethyl-L-lysyl(20)-[histone H4] + 3 S-adenosyl-L-homocysteine + 3 H(+)</text>
        <dbReference type="Rhea" id="RHEA:64456"/>
        <dbReference type="Rhea" id="RHEA-COMP:15554"/>
        <dbReference type="Rhea" id="RHEA-COMP:15998"/>
        <dbReference type="ChEBI" id="CHEBI:15378"/>
        <dbReference type="ChEBI" id="CHEBI:29969"/>
        <dbReference type="ChEBI" id="CHEBI:57856"/>
        <dbReference type="ChEBI" id="CHEBI:59789"/>
        <dbReference type="ChEBI" id="CHEBI:61961"/>
        <dbReference type="EC" id="2.1.1.372"/>
    </reaction>
</comment>
<evidence type="ECO:0000256" key="4">
    <source>
        <dbReference type="ARBA" id="ARBA00014232"/>
    </source>
</evidence>
<feature type="compositionally biased region" description="Low complexity" evidence="15">
    <location>
        <begin position="432"/>
        <end position="450"/>
    </location>
</feature>
<evidence type="ECO:0000313" key="18">
    <source>
        <dbReference type="Proteomes" id="UP000504638"/>
    </source>
</evidence>
<dbReference type="Pfam" id="PF00856">
    <property type="entry name" value="SET"/>
    <property type="match status" value="1"/>
</dbReference>
<evidence type="ECO:0000256" key="12">
    <source>
        <dbReference type="ARBA" id="ARBA00024057"/>
    </source>
</evidence>
<evidence type="ECO:0000256" key="8">
    <source>
        <dbReference type="ARBA" id="ARBA00022679"/>
    </source>
</evidence>
<dbReference type="InterPro" id="IPR025783">
    <property type="entry name" value="Set9_fungi"/>
</dbReference>
<evidence type="ECO:0000313" key="19">
    <source>
        <dbReference type="RefSeq" id="XP_033530431.1"/>
    </source>
</evidence>
<evidence type="ECO:0000256" key="6">
    <source>
        <dbReference type="ARBA" id="ARBA00022454"/>
    </source>
</evidence>
<evidence type="ECO:0000256" key="9">
    <source>
        <dbReference type="ARBA" id="ARBA00022691"/>
    </source>
</evidence>
<evidence type="ECO:0000256" key="7">
    <source>
        <dbReference type="ARBA" id="ARBA00022603"/>
    </source>
</evidence>
<dbReference type="PROSITE" id="PS50280">
    <property type="entry name" value="SET"/>
    <property type="match status" value="1"/>
</dbReference>
<evidence type="ECO:0000256" key="14">
    <source>
        <dbReference type="ARBA" id="ARBA00048081"/>
    </source>
</evidence>
<dbReference type="PANTHER" id="PTHR12977:SF4">
    <property type="entry name" value="HISTONE-LYSINE N-METHYLTRANSFERASE KMT5B"/>
    <property type="match status" value="1"/>
</dbReference>
<feature type="compositionally biased region" description="Polar residues" evidence="15">
    <location>
        <begin position="491"/>
        <end position="537"/>
    </location>
</feature>
<evidence type="ECO:0000259" key="16">
    <source>
        <dbReference type="PROSITE" id="PS50280"/>
    </source>
</evidence>
<accession>A0A6G1FSU8</accession>
<evidence type="ECO:0000256" key="11">
    <source>
        <dbReference type="ARBA" id="ARBA00023242"/>
    </source>
</evidence>
<feature type="compositionally biased region" description="Basic and acidic residues" evidence="15">
    <location>
        <begin position="763"/>
        <end position="772"/>
    </location>
</feature>
<dbReference type="Gene3D" id="2.170.270.10">
    <property type="entry name" value="SET domain"/>
    <property type="match status" value="1"/>
</dbReference>
<dbReference type="PANTHER" id="PTHR12977">
    <property type="entry name" value="SUPPRESSOR OF VARIEGATION 4-20-RELATED"/>
    <property type="match status" value="1"/>
</dbReference>
<dbReference type="InterPro" id="IPR041938">
    <property type="entry name" value="Hist-Lys_N-MTase_N"/>
</dbReference>
<evidence type="ECO:0000313" key="17">
    <source>
        <dbReference type="EMBL" id="KAF1808800.1"/>
    </source>
</evidence>
<feature type="domain" description="SET" evidence="16">
    <location>
        <begin position="115"/>
        <end position="229"/>
    </location>
</feature>
<evidence type="ECO:0000256" key="1">
    <source>
        <dbReference type="ARBA" id="ARBA00001984"/>
    </source>
</evidence>
<comment type="function">
    <text evidence="1">Histone methyltransferase that trimethylates 'Lys-20' of histone H4 to form H4K20me3.</text>
</comment>
<keyword evidence="7" id="KW-0489">Methyltransferase</keyword>
<dbReference type="InterPro" id="IPR046341">
    <property type="entry name" value="SET_dom_sf"/>
</dbReference>
<keyword evidence="18" id="KW-1185">Reference proteome</keyword>
<dbReference type="Gene3D" id="1.10.10.1700">
    <property type="entry name" value="Histone-lysine N-methyltransferase"/>
    <property type="match status" value="1"/>
</dbReference>
<feature type="region of interest" description="Disordered" evidence="15">
    <location>
        <begin position="763"/>
        <end position="805"/>
    </location>
</feature>
<dbReference type="InterPro" id="IPR001214">
    <property type="entry name" value="SET_dom"/>
</dbReference>
<feature type="compositionally biased region" description="Basic residues" evidence="15">
    <location>
        <begin position="326"/>
        <end position="341"/>
    </location>
</feature>
<dbReference type="Proteomes" id="UP000504638">
    <property type="component" value="Unplaced"/>
</dbReference>
<comment type="subcellular location">
    <subcellularLocation>
        <location evidence="3">Chromosome</location>
    </subcellularLocation>
    <subcellularLocation>
        <location evidence="2">Nucleus</location>
    </subcellularLocation>
</comment>
<feature type="compositionally biased region" description="Basic and acidic residues" evidence="15">
    <location>
        <begin position="475"/>
        <end position="490"/>
    </location>
</feature>
<feature type="compositionally biased region" description="Low complexity" evidence="15">
    <location>
        <begin position="373"/>
        <end position="387"/>
    </location>
</feature>
<feature type="region of interest" description="Disordered" evidence="15">
    <location>
        <begin position="611"/>
        <end position="679"/>
    </location>
</feature>
<protein>
    <recommendedName>
        <fullName evidence="5">Histone-lysine N-methyltransferase SET9</fullName>
        <ecNumber evidence="12">2.1.1.372</ecNumber>
    </recommendedName>
    <alternativeName>
        <fullName evidence="4">Histone-lysine N-methyltransferase set9</fullName>
    </alternativeName>
    <alternativeName>
        <fullName evidence="13">SET domain protein 9</fullName>
    </alternativeName>
</protein>
<dbReference type="EC" id="2.1.1.372" evidence="12"/>
<dbReference type="GeneID" id="54422605"/>
<keyword evidence="8" id="KW-0808">Transferase</keyword>
<evidence type="ECO:0000256" key="2">
    <source>
        <dbReference type="ARBA" id="ARBA00004123"/>
    </source>
</evidence>
<organism evidence="17">
    <name type="scientific">Eremomyces bilateralis CBS 781.70</name>
    <dbReference type="NCBI Taxonomy" id="1392243"/>
    <lineage>
        <taxon>Eukaryota</taxon>
        <taxon>Fungi</taxon>
        <taxon>Dikarya</taxon>
        <taxon>Ascomycota</taxon>
        <taxon>Pezizomycotina</taxon>
        <taxon>Dothideomycetes</taxon>
        <taxon>Dothideomycetes incertae sedis</taxon>
        <taxon>Eremomycetales</taxon>
        <taxon>Eremomycetaceae</taxon>
        <taxon>Eremomyces</taxon>
    </lineage>
</organism>
<keyword evidence="6" id="KW-0158">Chromosome</keyword>
<reference evidence="19" key="3">
    <citation type="submission" date="2025-04" db="UniProtKB">
        <authorList>
            <consortium name="RefSeq"/>
        </authorList>
    </citation>
    <scope>IDENTIFICATION</scope>
    <source>
        <strain evidence="19">CBS 781.70</strain>
    </source>
</reference>
<dbReference type="SMART" id="SM00317">
    <property type="entry name" value="SET"/>
    <property type="match status" value="1"/>
</dbReference>
<proteinExistence type="predicted"/>
<feature type="compositionally biased region" description="Pro residues" evidence="15">
    <location>
        <begin position="650"/>
        <end position="659"/>
    </location>
</feature>
<evidence type="ECO:0000256" key="5">
    <source>
        <dbReference type="ARBA" id="ARBA00015413"/>
    </source>
</evidence>
<dbReference type="InterPro" id="IPR039977">
    <property type="entry name" value="Suv4-20/Set9"/>
</dbReference>
<dbReference type="RefSeq" id="XP_033530431.1">
    <property type="nucleotide sequence ID" value="XM_033682035.1"/>
</dbReference>
<reference evidence="17 19" key="1">
    <citation type="submission" date="2020-01" db="EMBL/GenBank/DDBJ databases">
        <authorList>
            <consortium name="DOE Joint Genome Institute"/>
            <person name="Haridas S."/>
            <person name="Albert R."/>
            <person name="Binder M."/>
            <person name="Bloem J."/>
            <person name="Labutti K."/>
            <person name="Salamov A."/>
            <person name="Andreopoulos B."/>
            <person name="Baker S.E."/>
            <person name="Barry K."/>
            <person name="Bills G."/>
            <person name="Bluhm B.H."/>
            <person name="Cannon C."/>
            <person name="Castanera R."/>
            <person name="Culley D.E."/>
            <person name="Daum C."/>
            <person name="Ezra D."/>
            <person name="Gonzalez J.B."/>
            <person name="Henrissat B."/>
            <person name="Kuo A."/>
            <person name="Liang C."/>
            <person name="Lipzen A."/>
            <person name="Lutzoni F."/>
            <person name="Magnuson J."/>
            <person name="Mondo S."/>
            <person name="Nolan M."/>
            <person name="Ohm R."/>
            <person name="Pangilinan J."/>
            <person name="Park H.-J."/>
            <person name="Ramirez L."/>
            <person name="Alfaro M."/>
            <person name="Sun H."/>
            <person name="Tritt A."/>
            <person name="Yoshinaga Y."/>
            <person name="Zwiers L.-H."/>
            <person name="Turgeon B.G."/>
            <person name="Goodwin S.B."/>
            <person name="Spatafora J.W."/>
            <person name="Crous P.W."/>
            <person name="Grigoriev I.V."/>
        </authorList>
    </citation>
    <scope>NUCLEOTIDE SEQUENCE</scope>
    <source>
        <strain evidence="17 19">CBS 781.70</strain>
    </source>
</reference>
<keyword evidence="10" id="KW-0156">Chromatin regulator</keyword>
<evidence type="ECO:0000256" key="3">
    <source>
        <dbReference type="ARBA" id="ARBA00004286"/>
    </source>
</evidence>
<feature type="region of interest" description="Disordered" evidence="15">
    <location>
        <begin position="475"/>
        <end position="581"/>
    </location>
</feature>
<keyword evidence="9" id="KW-0949">S-adenosyl-L-methionine</keyword>
<evidence type="ECO:0000256" key="13">
    <source>
        <dbReference type="ARBA" id="ARBA00030653"/>
    </source>
</evidence>
<feature type="compositionally biased region" description="Acidic residues" evidence="15">
    <location>
        <begin position="773"/>
        <end position="787"/>
    </location>
</feature>
<gene>
    <name evidence="17 19" type="ORF">P152DRAFT_485199</name>
</gene>
<keyword evidence="11" id="KW-0539">Nucleus</keyword>
<dbReference type="GO" id="GO:0140943">
    <property type="term" value="F:histone H4K20 trimethyltransferase activity"/>
    <property type="evidence" value="ECO:0007669"/>
    <property type="project" value="UniProtKB-EC"/>
</dbReference>
<dbReference type="PROSITE" id="PS51567">
    <property type="entry name" value="SAM_MT43_SUVAR420_1"/>
    <property type="match status" value="1"/>
</dbReference>
<dbReference type="CDD" id="cd10524">
    <property type="entry name" value="SET_Suv4-20-like"/>
    <property type="match status" value="1"/>
</dbReference>
<feature type="region of interest" description="Disordered" evidence="15">
    <location>
        <begin position="298"/>
        <end position="463"/>
    </location>
</feature>
<evidence type="ECO:0000256" key="15">
    <source>
        <dbReference type="SAM" id="MobiDB-lite"/>
    </source>
</evidence>
<dbReference type="GO" id="GO:0005634">
    <property type="term" value="C:nucleus"/>
    <property type="evidence" value="ECO:0007669"/>
    <property type="project" value="UniProtKB-SubCell"/>
</dbReference>
<dbReference type="SUPFAM" id="SSF82199">
    <property type="entry name" value="SET domain"/>
    <property type="match status" value="1"/>
</dbReference>
<dbReference type="EMBL" id="ML975179">
    <property type="protein sequence ID" value="KAF1808800.1"/>
    <property type="molecule type" value="Genomic_DNA"/>
</dbReference>
<evidence type="ECO:0000256" key="10">
    <source>
        <dbReference type="ARBA" id="ARBA00022853"/>
    </source>
</evidence>
<dbReference type="GO" id="GO:0005694">
    <property type="term" value="C:chromosome"/>
    <property type="evidence" value="ECO:0007669"/>
    <property type="project" value="UniProtKB-SubCell"/>
</dbReference>
<dbReference type="AlphaFoldDB" id="A0A6G1FSU8"/>
<reference evidence="19" key="2">
    <citation type="submission" date="2020-04" db="EMBL/GenBank/DDBJ databases">
        <authorList>
            <consortium name="NCBI Genome Project"/>
        </authorList>
    </citation>
    <scope>NUCLEOTIDE SEQUENCE</scope>
    <source>
        <strain evidence="19">CBS 781.70</strain>
    </source>
</reference>